<organism evidence="2 3">
    <name type="scientific">Stieleria marina</name>
    <dbReference type="NCBI Taxonomy" id="1930275"/>
    <lineage>
        <taxon>Bacteria</taxon>
        <taxon>Pseudomonadati</taxon>
        <taxon>Planctomycetota</taxon>
        <taxon>Planctomycetia</taxon>
        <taxon>Pirellulales</taxon>
        <taxon>Pirellulaceae</taxon>
        <taxon>Stieleria</taxon>
    </lineage>
</organism>
<keyword evidence="3" id="KW-1185">Reference proteome</keyword>
<protein>
    <recommendedName>
        <fullName evidence="4">Transmembrane protein</fullName>
    </recommendedName>
</protein>
<evidence type="ECO:0000313" key="3">
    <source>
        <dbReference type="Proteomes" id="UP000319817"/>
    </source>
</evidence>
<feature type="transmembrane region" description="Helical" evidence="1">
    <location>
        <begin position="60"/>
        <end position="80"/>
    </location>
</feature>
<feature type="transmembrane region" description="Helical" evidence="1">
    <location>
        <begin position="7"/>
        <end position="25"/>
    </location>
</feature>
<name>A0A517NTQ1_9BACT</name>
<keyword evidence="1" id="KW-0812">Transmembrane</keyword>
<feature type="transmembrane region" description="Helical" evidence="1">
    <location>
        <begin position="100"/>
        <end position="118"/>
    </location>
</feature>
<dbReference type="Proteomes" id="UP000319817">
    <property type="component" value="Chromosome"/>
</dbReference>
<proteinExistence type="predicted"/>
<keyword evidence="1" id="KW-1133">Transmembrane helix</keyword>
<evidence type="ECO:0000313" key="2">
    <source>
        <dbReference type="EMBL" id="QDT10506.1"/>
    </source>
</evidence>
<feature type="transmembrane region" description="Helical" evidence="1">
    <location>
        <begin position="31"/>
        <end position="48"/>
    </location>
</feature>
<gene>
    <name evidence="2" type="ORF">K239x_24630</name>
</gene>
<dbReference type="AlphaFoldDB" id="A0A517NTQ1"/>
<reference evidence="2 3" key="1">
    <citation type="submission" date="2019-02" db="EMBL/GenBank/DDBJ databases">
        <title>Deep-cultivation of Planctomycetes and their phenomic and genomic characterization uncovers novel biology.</title>
        <authorList>
            <person name="Wiegand S."/>
            <person name="Jogler M."/>
            <person name="Boedeker C."/>
            <person name="Pinto D."/>
            <person name="Vollmers J."/>
            <person name="Rivas-Marin E."/>
            <person name="Kohn T."/>
            <person name="Peeters S.H."/>
            <person name="Heuer A."/>
            <person name="Rast P."/>
            <person name="Oberbeckmann S."/>
            <person name="Bunk B."/>
            <person name="Jeske O."/>
            <person name="Meyerdierks A."/>
            <person name="Storesund J.E."/>
            <person name="Kallscheuer N."/>
            <person name="Luecker S."/>
            <person name="Lage O.M."/>
            <person name="Pohl T."/>
            <person name="Merkel B.J."/>
            <person name="Hornburger P."/>
            <person name="Mueller R.-W."/>
            <person name="Bruemmer F."/>
            <person name="Labrenz M."/>
            <person name="Spormann A.M."/>
            <person name="Op den Camp H."/>
            <person name="Overmann J."/>
            <person name="Amann R."/>
            <person name="Jetten M.S.M."/>
            <person name="Mascher T."/>
            <person name="Medema M.H."/>
            <person name="Devos D.P."/>
            <person name="Kaster A.-K."/>
            <person name="Ovreas L."/>
            <person name="Rohde M."/>
            <person name="Galperin M.Y."/>
            <person name="Jogler C."/>
        </authorList>
    </citation>
    <scope>NUCLEOTIDE SEQUENCE [LARGE SCALE GENOMIC DNA]</scope>
    <source>
        <strain evidence="2 3">K23_9</strain>
    </source>
</reference>
<evidence type="ECO:0000256" key="1">
    <source>
        <dbReference type="SAM" id="Phobius"/>
    </source>
</evidence>
<keyword evidence="1" id="KW-0472">Membrane</keyword>
<sequence length="131" mass="13978">MNRVRSVCVFLVFHVIGSVLAFVLFVSHRNIALAFLPLILSCVVGCIACRIRDLKQITKVLALVVVGWMIGCAGRSVVGMAHSDRMKLYAQNPYAETDGIIKGASAALALGIVGILFLPTNSVSESTDDGD</sequence>
<evidence type="ECO:0008006" key="4">
    <source>
        <dbReference type="Google" id="ProtNLM"/>
    </source>
</evidence>
<accession>A0A517NTQ1</accession>
<dbReference type="EMBL" id="CP036526">
    <property type="protein sequence ID" value="QDT10506.1"/>
    <property type="molecule type" value="Genomic_DNA"/>
</dbReference>